<reference evidence="1 2" key="1">
    <citation type="submission" date="2011-04" db="EMBL/GenBank/DDBJ databases">
        <authorList>
            <person name="Muzny D."/>
            <person name="Qin X."/>
            <person name="Deng J."/>
            <person name="Jiang H."/>
            <person name="Liu Y."/>
            <person name="Qu J."/>
            <person name="Song X.-Z."/>
            <person name="Zhang L."/>
            <person name="Thornton R."/>
            <person name="Coyle M."/>
            <person name="Francisco L."/>
            <person name="Jackson L."/>
            <person name="Javaid M."/>
            <person name="Korchina V."/>
            <person name="Kovar C."/>
            <person name="Mata R."/>
            <person name="Mathew T."/>
            <person name="Ngo R."/>
            <person name="Nguyen L."/>
            <person name="Nguyen N."/>
            <person name="Okwuonu G."/>
            <person name="Ongeri F."/>
            <person name="Pham C."/>
            <person name="Simmons D."/>
            <person name="Wilczek-Boney K."/>
            <person name="Hale W."/>
            <person name="Jakkamsetti A."/>
            <person name="Pham P."/>
            <person name="Ruth R."/>
            <person name="San Lucas F."/>
            <person name="Warren J."/>
            <person name="Zhang J."/>
            <person name="Zhao Z."/>
            <person name="Zhou C."/>
            <person name="Zhu D."/>
            <person name="Lee S."/>
            <person name="Bess C."/>
            <person name="Blankenburg K."/>
            <person name="Forbes L."/>
            <person name="Fu Q."/>
            <person name="Gubbala S."/>
            <person name="Hirani K."/>
            <person name="Jayaseelan J.C."/>
            <person name="Lara F."/>
            <person name="Munidasa M."/>
            <person name="Palculict T."/>
            <person name="Patil S."/>
            <person name="Pu L.-L."/>
            <person name="Saada N."/>
            <person name="Tang L."/>
            <person name="Weissenberger G."/>
            <person name="Zhu Y."/>
            <person name="Hemphill L."/>
            <person name="Shang Y."/>
            <person name="Youmans B."/>
            <person name="Ayvaz T."/>
            <person name="Ross M."/>
            <person name="Santibanez J."/>
            <person name="Aqrawi P."/>
            <person name="Gross S."/>
            <person name="Joshi V."/>
            <person name="Fowler G."/>
            <person name="Nazareth L."/>
            <person name="Reid J."/>
            <person name="Worley K."/>
            <person name="Petrosino J."/>
            <person name="Highlander S."/>
            <person name="Gibbs R."/>
        </authorList>
    </citation>
    <scope>NUCLEOTIDE SEQUENCE [LARGE SCALE GENOMIC DNA]</scope>
    <source>
        <strain evidence="1 2">2681</strain>
    </source>
</reference>
<organism evidence="1 2">
    <name type="scientific">Sporosarcina newyorkensis 2681</name>
    <dbReference type="NCBI Taxonomy" id="1027292"/>
    <lineage>
        <taxon>Bacteria</taxon>
        <taxon>Bacillati</taxon>
        <taxon>Bacillota</taxon>
        <taxon>Bacilli</taxon>
        <taxon>Bacillales</taxon>
        <taxon>Caryophanaceae</taxon>
        <taxon>Sporosarcina</taxon>
    </lineage>
</organism>
<proteinExistence type="predicted"/>
<dbReference type="EMBL" id="AFPZ01000003">
    <property type="protein sequence ID" value="EGQ27909.1"/>
    <property type="molecule type" value="Genomic_DNA"/>
</dbReference>
<evidence type="ECO:0000313" key="2">
    <source>
        <dbReference type="Proteomes" id="UP000005316"/>
    </source>
</evidence>
<comment type="caution">
    <text evidence="1">The sequence shown here is derived from an EMBL/GenBank/DDBJ whole genome shotgun (WGS) entry which is preliminary data.</text>
</comment>
<sequence length="82" mass="9441">MVGILIIEIDGHSFQVLLTGEKCNKRQLRQTYMRAKELSGDLKNLPAIFCRILNYKSIPYDSAIPVDFVIDTDTERIYSPTY</sequence>
<dbReference type="eggNOG" id="ENOG50334BB">
    <property type="taxonomic scope" value="Bacteria"/>
</dbReference>
<dbReference type="HOGENOM" id="CLU_177591_0_0_9"/>
<name>F9DMN8_9BACL</name>
<accession>F9DMN8</accession>
<evidence type="ECO:0000313" key="1">
    <source>
        <dbReference type="EMBL" id="EGQ27909.1"/>
    </source>
</evidence>
<gene>
    <name evidence="1" type="ORF">HMPREF9372_0068</name>
</gene>
<dbReference type="Proteomes" id="UP000005316">
    <property type="component" value="Unassembled WGS sequence"/>
</dbReference>
<dbReference type="AlphaFoldDB" id="F9DMN8"/>
<protein>
    <submittedName>
        <fullName evidence="1">Uncharacterized protein</fullName>
    </submittedName>
</protein>